<evidence type="ECO:0000313" key="2">
    <source>
        <dbReference type="Proteomes" id="UP001458880"/>
    </source>
</evidence>
<dbReference type="EMBL" id="JASPKY010000193">
    <property type="protein sequence ID" value="KAK9721958.1"/>
    <property type="molecule type" value="Genomic_DNA"/>
</dbReference>
<reference evidence="1 2" key="1">
    <citation type="journal article" date="2024" name="BMC Genomics">
        <title>De novo assembly and annotation of Popillia japonica's genome with initial clues to its potential as an invasive pest.</title>
        <authorList>
            <person name="Cucini C."/>
            <person name="Boschi S."/>
            <person name="Funari R."/>
            <person name="Cardaioli E."/>
            <person name="Iannotti N."/>
            <person name="Marturano G."/>
            <person name="Paoli F."/>
            <person name="Bruttini M."/>
            <person name="Carapelli A."/>
            <person name="Frati F."/>
            <person name="Nardi F."/>
        </authorList>
    </citation>
    <scope>NUCLEOTIDE SEQUENCE [LARGE SCALE GENOMIC DNA]</scope>
    <source>
        <strain evidence="1">DMR45628</strain>
    </source>
</reference>
<gene>
    <name evidence="1" type="ORF">QE152_g19949</name>
</gene>
<dbReference type="Proteomes" id="UP001458880">
    <property type="component" value="Unassembled WGS sequence"/>
</dbReference>
<proteinExistence type="predicted"/>
<name>A0AAW1KPV7_POPJA</name>
<accession>A0AAW1KPV7</accession>
<comment type="caution">
    <text evidence="1">The sequence shown here is derived from an EMBL/GenBank/DDBJ whole genome shotgun (WGS) entry which is preliminary data.</text>
</comment>
<protein>
    <submittedName>
        <fullName evidence="1">Uncharacterized protein</fullName>
    </submittedName>
</protein>
<evidence type="ECO:0000313" key="1">
    <source>
        <dbReference type="EMBL" id="KAK9721958.1"/>
    </source>
</evidence>
<organism evidence="1 2">
    <name type="scientific">Popillia japonica</name>
    <name type="common">Japanese beetle</name>
    <dbReference type="NCBI Taxonomy" id="7064"/>
    <lineage>
        <taxon>Eukaryota</taxon>
        <taxon>Metazoa</taxon>
        <taxon>Ecdysozoa</taxon>
        <taxon>Arthropoda</taxon>
        <taxon>Hexapoda</taxon>
        <taxon>Insecta</taxon>
        <taxon>Pterygota</taxon>
        <taxon>Neoptera</taxon>
        <taxon>Endopterygota</taxon>
        <taxon>Coleoptera</taxon>
        <taxon>Polyphaga</taxon>
        <taxon>Scarabaeiformia</taxon>
        <taxon>Scarabaeidae</taxon>
        <taxon>Rutelinae</taxon>
        <taxon>Popillia</taxon>
    </lineage>
</organism>
<dbReference type="AlphaFoldDB" id="A0AAW1KPV7"/>
<keyword evidence="2" id="KW-1185">Reference proteome</keyword>
<sequence length="176" mass="20800">MDGDNTLLDSFHTDRIRHGERWSERARSYQKLLRVLHWCNGDSPMVRLIYKGIDSYHKEIAGEMGQHSLVRFGRQFLHDCRLSEILQRGPQSPERWANIVWFDLAVNFFTTVVFLKFCKEDRAKWDVAETVEDIREEKIRTDEVRKFYLARKLEEKRAVEADKNATVPCKLKLSGI</sequence>